<evidence type="ECO:0000313" key="2">
    <source>
        <dbReference type="Proteomes" id="UP000176988"/>
    </source>
</evidence>
<comment type="caution">
    <text evidence="1">The sequence shown here is derived from an EMBL/GenBank/DDBJ whole genome shotgun (WGS) entry which is preliminary data.</text>
</comment>
<dbReference type="STRING" id="1802424.A2480_02385"/>
<dbReference type="EMBL" id="MGFG01000009">
    <property type="protein sequence ID" value="OGM01390.1"/>
    <property type="molecule type" value="Genomic_DNA"/>
</dbReference>
<sequence length="115" mass="13708">MNWEKRFDSREDNKHNELEEKFMDLIYDWSTAGNEINKLVTFLDEIGQDDRVNENLTKTIEEKREQIMRQFIRSVEGLKNGLLMADLLGLNAIDYTHAFAYPMEPTQYRHLPTIR</sequence>
<dbReference type="AlphaFoldDB" id="A0A1F7WF31"/>
<organism evidence="1 2">
    <name type="scientific">Candidatus Uhrbacteria bacterium RIFOXYC2_FULL_47_19</name>
    <dbReference type="NCBI Taxonomy" id="1802424"/>
    <lineage>
        <taxon>Bacteria</taxon>
        <taxon>Candidatus Uhriibacteriota</taxon>
    </lineage>
</organism>
<gene>
    <name evidence="1" type="ORF">A2480_02385</name>
</gene>
<dbReference type="Proteomes" id="UP000176988">
    <property type="component" value="Unassembled WGS sequence"/>
</dbReference>
<protein>
    <submittedName>
        <fullName evidence="1">Uncharacterized protein</fullName>
    </submittedName>
</protein>
<evidence type="ECO:0000313" key="1">
    <source>
        <dbReference type="EMBL" id="OGM01390.1"/>
    </source>
</evidence>
<name>A0A1F7WF31_9BACT</name>
<proteinExistence type="predicted"/>
<reference evidence="1 2" key="1">
    <citation type="journal article" date="2016" name="Nat. Commun.">
        <title>Thousands of microbial genomes shed light on interconnected biogeochemical processes in an aquifer system.</title>
        <authorList>
            <person name="Anantharaman K."/>
            <person name="Brown C.T."/>
            <person name="Hug L.A."/>
            <person name="Sharon I."/>
            <person name="Castelle C.J."/>
            <person name="Probst A.J."/>
            <person name="Thomas B.C."/>
            <person name="Singh A."/>
            <person name="Wilkins M.J."/>
            <person name="Karaoz U."/>
            <person name="Brodie E.L."/>
            <person name="Williams K.H."/>
            <person name="Hubbard S.S."/>
            <person name="Banfield J.F."/>
        </authorList>
    </citation>
    <scope>NUCLEOTIDE SEQUENCE [LARGE SCALE GENOMIC DNA]</scope>
</reference>
<accession>A0A1F7WF31</accession>